<gene>
    <name evidence="3" type="ORF">SAMN05216276_1008114</name>
</gene>
<organism evidence="3 4">
    <name type="scientific">Streptosporangium subroseum</name>
    <dbReference type="NCBI Taxonomy" id="106412"/>
    <lineage>
        <taxon>Bacteria</taxon>
        <taxon>Bacillati</taxon>
        <taxon>Actinomycetota</taxon>
        <taxon>Actinomycetes</taxon>
        <taxon>Streptosporangiales</taxon>
        <taxon>Streptosporangiaceae</taxon>
        <taxon>Streptosporangium</taxon>
    </lineage>
</organism>
<dbReference type="SUPFAM" id="SSF53335">
    <property type="entry name" value="S-adenosyl-L-methionine-dependent methyltransferases"/>
    <property type="match status" value="1"/>
</dbReference>
<name>A0A239DY67_9ACTN</name>
<protein>
    <submittedName>
        <fullName evidence="3">Methyltransferase domain-containing protein</fullName>
    </submittedName>
</protein>
<reference evidence="3 4" key="1">
    <citation type="submission" date="2017-06" db="EMBL/GenBank/DDBJ databases">
        <authorList>
            <person name="Kim H.J."/>
            <person name="Triplett B.A."/>
        </authorList>
    </citation>
    <scope>NUCLEOTIDE SEQUENCE [LARGE SCALE GENOMIC DNA]</scope>
    <source>
        <strain evidence="3 4">CGMCC 4.2132</strain>
    </source>
</reference>
<dbReference type="InterPro" id="IPR041698">
    <property type="entry name" value="Methyltransf_25"/>
</dbReference>
<evidence type="ECO:0000259" key="2">
    <source>
        <dbReference type="Pfam" id="PF13649"/>
    </source>
</evidence>
<dbReference type="GO" id="GO:0008168">
    <property type="term" value="F:methyltransferase activity"/>
    <property type="evidence" value="ECO:0007669"/>
    <property type="project" value="UniProtKB-KW"/>
</dbReference>
<dbReference type="InterPro" id="IPR029063">
    <property type="entry name" value="SAM-dependent_MTases_sf"/>
</dbReference>
<proteinExistence type="predicted"/>
<dbReference type="Pfam" id="PF13649">
    <property type="entry name" value="Methyltransf_25"/>
    <property type="match status" value="1"/>
</dbReference>
<keyword evidence="3" id="KW-0489">Methyltransferase</keyword>
<feature type="region of interest" description="Disordered" evidence="1">
    <location>
        <begin position="1"/>
        <end position="37"/>
    </location>
</feature>
<keyword evidence="3" id="KW-0808">Transferase</keyword>
<dbReference type="AlphaFoldDB" id="A0A239DY67"/>
<evidence type="ECO:0000313" key="3">
    <source>
        <dbReference type="EMBL" id="SNS37071.1"/>
    </source>
</evidence>
<dbReference type="Gene3D" id="3.40.50.150">
    <property type="entry name" value="Vaccinia Virus protein VP39"/>
    <property type="match status" value="1"/>
</dbReference>
<dbReference type="PANTHER" id="PTHR43464">
    <property type="entry name" value="METHYLTRANSFERASE"/>
    <property type="match status" value="1"/>
</dbReference>
<feature type="domain" description="Methyltransferase" evidence="2">
    <location>
        <begin position="90"/>
        <end position="185"/>
    </location>
</feature>
<dbReference type="EMBL" id="FZOD01000008">
    <property type="protein sequence ID" value="SNS37071.1"/>
    <property type="molecule type" value="Genomic_DNA"/>
</dbReference>
<dbReference type="CDD" id="cd02440">
    <property type="entry name" value="AdoMet_MTases"/>
    <property type="match status" value="1"/>
</dbReference>
<sequence>MAGAPEAESHWPVPRRKRYSPTLVTTSDPGQQHSSARLGWRESNRAWWDERVPLHAASELFDVTGFQAGRDTLRPFEAAEVGDVTGKALLHLQCGIGLDTLSWARRGARVTGLDFSEPAIERARTLAAEIGVAGARFVAADVYNAAQVLEEETFDILYTGIGALCWLPDLGLWARTVASLIAPGGFLYLVERHPIAEVLGKDGRTVTRDYFLREAAVTDETGSYADQSAQTTVNRSVQWQHGLGDVVSTLVASGLRLEFLHEHAFTFYPQFSVLHQTVQGVYRIPAGQPQVPLVYSLRATK</sequence>
<dbReference type="PANTHER" id="PTHR43464:SF82">
    <property type="entry name" value="METHYLTRANSFERASE DOMAIN-CONTAINING PROTEIN"/>
    <property type="match status" value="1"/>
</dbReference>
<keyword evidence="4" id="KW-1185">Reference proteome</keyword>
<dbReference type="GO" id="GO:0032259">
    <property type="term" value="P:methylation"/>
    <property type="evidence" value="ECO:0007669"/>
    <property type="project" value="UniProtKB-KW"/>
</dbReference>
<feature type="compositionally biased region" description="Polar residues" evidence="1">
    <location>
        <begin position="22"/>
        <end position="35"/>
    </location>
</feature>
<dbReference type="Proteomes" id="UP000198282">
    <property type="component" value="Unassembled WGS sequence"/>
</dbReference>
<evidence type="ECO:0000313" key="4">
    <source>
        <dbReference type="Proteomes" id="UP000198282"/>
    </source>
</evidence>
<evidence type="ECO:0000256" key="1">
    <source>
        <dbReference type="SAM" id="MobiDB-lite"/>
    </source>
</evidence>
<accession>A0A239DY67</accession>